<proteinExistence type="inferred from homology"/>
<dbReference type="GO" id="GO:0008380">
    <property type="term" value="P:RNA splicing"/>
    <property type="evidence" value="ECO:0007669"/>
    <property type="project" value="UniProtKB-UniRule"/>
</dbReference>
<geneLocation type="chloroplast" evidence="10"/>
<evidence type="ECO:0000259" key="9">
    <source>
        <dbReference type="Pfam" id="PF01824"/>
    </source>
</evidence>
<keyword evidence="5 6" id="KW-0694">RNA-binding</keyword>
<keyword evidence="2 7" id="KW-0934">Plastid</keyword>
<evidence type="ECO:0000256" key="3">
    <source>
        <dbReference type="ARBA" id="ARBA00022664"/>
    </source>
</evidence>
<comment type="function">
    <text evidence="6 7">Usually encoded in the trnK tRNA gene intron. Probably assists in splicing its own and other chloroplast group II introns.</text>
</comment>
<keyword evidence="3 6" id="KW-0507">mRNA processing</keyword>
<evidence type="ECO:0000256" key="6">
    <source>
        <dbReference type="HAMAP-Rule" id="MF_01390"/>
    </source>
</evidence>
<gene>
    <name evidence="6 10" type="primary">matK</name>
</gene>
<comment type="similarity">
    <text evidence="1 6">Belongs to the intron maturase 2 family. MatK subfamily.</text>
</comment>
<evidence type="ECO:0000256" key="5">
    <source>
        <dbReference type="ARBA" id="ARBA00022884"/>
    </source>
</evidence>
<evidence type="ECO:0000256" key="4">
    <source>
        <dbReference type="ARBA" id="ARBA00022694"/>
    </source>
</evidence>
<reference evidence="10" key="1">
    <citation type="submission" date="2024-07" db="EMBL/GenBank/DDBJ databases">
        <authorList>
            <person name="Jiangping S."/>
            <person name="Xinsheng Q."/>
            <person name="Yuehong Y."/>
            <person name="Minyu L."/>
        </authorList>
    </citation>
    <scope>NUCLEOTIDE SEQUENCE</scope>
</reference>
<dbReference type="InterPro" id="IPR024942">
    <property type="entry name" value="Maturase_MatK_N"/>
</dbReference>
<feature type="domain" description="Domain X" evidence="8">
    <location>
        <begin position="363"/>
        <end position="457"/>
    </location>
</feature>
<evidence type="ECO:0000256" key="7">
    <source>
        <dbReference type="RuleBase" id="RU004226"/>
    </source>
</evidence>
<evidence type="ECO:0000259" key="8">
    <source>
        <dbReference type="Pfam" id="PF01348"/>
    </source>
</evidence>
<feature type="domain" description="Maturase MatK N-terminal" evidence="9">
    <location>
        <begin position="24"/>
        <end position="330"/>
    </location>
</feature>
<sequence length="500" mass="59271">MRITNGISDETGGLRIVRSSFSWRRYFPYPLLFHDYIYAFARNRSSEKSSSKSIDYINRFGGYSLLAVKRAISRMRRRILLGPILRNRDPDHPHKDRHLYEGMALVLEITLSSNPNLSSRSLSGWNCIRTLHSIPLFMEDKYLYSNLVLYLRIPYFLHPEIFIRLLRRRIRDAPFLHLLRSISHNLQDPTSSNNSPLHSRVEKNILFIILWNYYIYEFEDLLVLIGKRFSQLQSIPYIPLVDRIHSYRRVKRFIRLSCILPSIAFPIRSPCIHFVRYGNIYILASEGSNYSARKWIHYLLGLCQYNHHSWFQLRRIRIIKSYRHFFYFLGYTLGSLSEMVEAKAKMMDNLPTTHITFRVFCPKIPTSLLIEYLAREGFCDGSGFPISRSAWATATDTDITNRFNRLWKNLFIYYSGSSGLDGLYRIRYILRFSCAKTLACKHKSTIRAVWKRFGSRFNLRYSLVKPYLTRSGEYLHNKRFWYLDVSQINPLINPVRDSYK</sequence>
<accession>A0AB39U2J6</accession>
<dbReference type="InterPro" id="IPR002866">
    <property type="entry name" value="Maturase_MatK"/>
</dbReference>
<dbReference type="Pfam" id="PF01348">
    <property type="entry name" value="Intron_maturas2"/>
    <property type="match status" value="1"/>
</dbReference>
<comment type="subcellular location">
    <subcellularLocation>
        <location evidence="6">Plastid</location>
        <location evidence="6">Chloroplast</location>
    </subcellularLocation>
</comment>
<dbReference type="PANTHER" id="PTHR34811:SF1">
    <property type="entry name" value="MATURASE K"/>
    <property type="match status" value="1"/>
</dbReference>
<dbReference type="GO" id="GO:0006397">
    <property type="term" value="P:mRNA processing"/>
    <property type="evidence" value="ECO:0007669"/>
    <property type="project" value="UniProtKB-KW"/>
</dbReference>
<evidence type="ECO:0000256" key="1">
    <source>
        <dbReference type="ARBA" id="ARBA00006621"/>
    </source>
</evidence>
<dbReference type="GO" id="GO:0008033">
    <property type="term" value="P:tRNA processing"/>
    <property type="evidence" value="ECO:0007669"/>
    <property type="project" value="UniProtKB-KW"/>
</dbReference>
<keyword evidence="7 10" id="KW-0150">Chloroplast</keyword>
<dbReference type="AlphaFoldDB" id="A0AB39U2J6"/>
<dbReference type="HAMAP" id="MF_01390">
    <property type="entry name" value="MatK"/>
    <property type="match status" value="1"/>
</dbReference>
<dbReference type="Pfam" id="PF01824">
    <property type="entry name" value="MatK_N"/>
    <property type="match status" value="1"/>
</dbReference>
<protein>
    <recommendedName>
        <fullName evidence="6">Maturase K</fullName>
    </recommendedName>
    <alternativeName>
        <fullName evidence="6">Intron maturase</fullName>
    </alternativeName>
</protein>
<name>A0AB39U2J6_9MONI</name>
<dbReference type="PANTHER" id="PTHR34811">
    <property type="entry name" value="MATURASE K"/>
    <property type="match status" value="1"/>
</dbReference>
<keyword evidence="4 6" id="KW-0819">tRNA processing</keyword>
<evidence type="ECO:0000256" key="2">
    <source>
        <dbReference type="ARBA" id="ARBA00022640"/>
    </source>
</evidence>
<organism evidence="10">
    <name type="scientific">Ophioglossum hongii</name>
    <dbReference type="NCBI Taxonomy" id="3238578"/>
    <lineage>
        <taxon>Eukaryota</taxon>
        <taxon>Viridiplantae</taxon>
        <taxon>Streptophyta</taxon>
        <taxon>Embryophyta</taxon>
        <taxon>Tracheophyta</taxon>
        <taxon>Polypodiopsida</taxon>
        <taxon>Ophioglossidae</taxon>
        <taxon>Ophioglossales</taxon>
        <taxon>Ophioglossaceae</taxon>
        <taxon>Ophioglossoideae</taxon>
        <taxon>Ophioglossum</taxon>
    </lineage>
</organism>
<evidence type="ECO:0000313" key="10">
    <source>
        <dbReference type="EMBL" id="XDR06708.1"/>
    </source>
</evidence>
<dbReference type="GO" id="GO:0003723">
    <property type="term" value="F:RNA binding"/>
    <property type="evidence" value="ECO:0007669"/>
    <property type="project" value="UniProtKB-KW"/>
</dbReference>
<dbReference type="EMBL" id="PQ140141">
    <property type="protein sequence ID" value="XDR06624.1"/>
    <property type="molecule type" value="Genomic_DNA"/>
</dbReference>
<dbReference type="EMBL" id="PQ140142">
    <property type="protein sequence ID" value="XDR06708.1"/>
    <property type="molecule type" value="Genomic_DNA"/>
</dbReference>
<dbReference type="GO" id="GO:0009507">
    <property type="term" value="C:chloroplast"/>
    <property type="evidence" value="ECO:0007669"/>
    <property type="project" value="UniProtKB-SubCell"/>
</dbReference>
<dbReference type="InterPro" id="IPR024937">
    <property type="entry name" value="Domain_X"/>
</dbReference>